<accession>A0A8J5R457</accession>
<comment type="caution">
    <text evidence="1">The sequence shown here is derived from an EMBL/GenBank/DDBJ whole genome shotgun (WGS) entry which is preliminary data.</text>
</comment>
<dbReference type="Proteomes" id="UP000729402">
    <property type="component" value="Unassembled WGS sequence"/>
</dbReference>
<keyword evidence="2" id="KW-1185">Reference proteome</keyword>
<name>A0A8J5R457_ZIZPA</name>
<reference evidence="1" key="2">
    <citation type="submission" date="2021-02" db="EMBL/GenBank/DDBJ databases">
        <authorList>
            <person name="Kimball J.A."/>
            <person name="Haas M.W."/>
            <person name="Macchietto M."/>
            <person name="Kono T."/>
            <person name="Duquette J."/>
            <person name="Shao M."/>
        </authorList>
    </citation>
    <scope>NUCLEOTIDE SEQUENCE</scope>
    <source>
        <tissue evidence="1">Fresh leaf tissue</tissue>
    </source>
</reference>
<protein>
    <submittedName>
        <fullName evidence="1">Uncharacterized protein</fullName>
    </submittedName>
</protein>
<evidence type="ECO:0000313" key="2">
    <source>
        <dbReference type="Proteomes" id="UP000729402"/>
    </source>
</evidence>
<proteinExistence type="predicted"/>
<dbReference type="AlphaFoldDB" id="A0A8J5R457"/>
<evidence type="ECO:0000313" key="1">
    <source>
        <dbReference type="EMBL" id="KAG8045551.1"/>
    </source>
</evidence>
<gene>
    <name evidence="1" type="ORF">GUJ93_ZPchr0008g13517</name>
</gene>
<organism evidence="1 2">
    <name type="scientific">Zizania palustris</name>
    <name type="common">Northern wild rice</name>
    <dbReference type="NCBI Taxonomy" id="103762"/>
    <lineage>
        <taxon>Eukaryota</taxon>
        <taxon>Viridiplantae</taxon>
        <taxon>Streptophyta</taxon>
        <taxon>Embryophyta</taxon>
        <taxon>Tracheophyta</taxon>
        <taxon>Spermatophyta</taxon>
        <taxon>Magnoliopsida</taxon>
        <taxon>Liliopsida</taxon>
        <taxon>Poales</taxon>
        <taxon>Poaceae</taxon>
        <taxon>BOP clade</taxon>
        <taxon>Oryzoideae</taxon>
        <taxon>Oryzeae</taxon>
        <taxon>Zizaniinae</taxon>
        <taxon>Zizania</taxon>
    </lineage>
</organism>
<dbReference type="EMBL" id="JAAALK010000290">
    <property type="protein sequence ID" value="KAG8045551.1"/>
    <property type="molecule type" value="Genomic_DNA"/>
</dbReference>
<reference evidence="1" key="1">
    <citation type="journal article" date="2021" name="bioRxiv">
        <title>Whole Genome Assembly and Annotation of Northern Wild Rice, Zizania palustris L., Supports a Whole Genome Duplication in the Zizania Genus.</title>
        <authorList>
            <person name="Haas M."/>
            <person name="Kono T."/>
            <person name="Macchietto M."/>
            <person name="Millas R."/>
            <person name="McGilp L."/>
            <person name="Shao M."/>
            <person name="Duquette J."/>
            <person name="Hirsch C.N."/>
            <person name="Kimball J."/>
        </authorList>
    </citation>
    <scope>NUCLEOTIDE SEQUENCE</scope>
    <source>
        <tissue evidence="1">Fresh leaf tissue</tissue>
    </source>
</reference>
<sequence length="315" mass="33450">MASSRRGMHGACAAREVACGKAALGPYEHLGTSVDVLKKATYGPSGGVGFNSRRLGQGRCTFSYQNPSGSSCLSPPFVTPCGGQLAPAEWPRLGVGGEGSSWLVPGRSFAQVVEESNMADWGNRDIPVKKRNVGSGSTSKEVDTFVSANSGEGMGKNVNTSNQGLSDEEFAEKMQMEELSCVLPELVGDVLPEQLSDVCTQAEDKDGITGKNSTEDVGDGLGNISDEYGGKIQITDSDELVDSQESVDFAARVGIMLLEKDKEHEDEDRRRCDRLKMKDDKSVLELATSLKEAKNAFVDKEVGGKGKKSGAGVLV</sequence>